<evidence type="ECO:0000313" key="3">
    <source>
        <dbReference type="Proteomes" id="UP000295192"/>
    </source>
</evidence>
<dbReference type="EMBL" id="LSRL02000008">
    <property type="protein sequence ID" value="TDG51599.1"/>
    <property type="molecule type" value="Genomic_DNA"/>
</dbReference>
<dbReference type="InterPro" id="IPR010629">
    <property type="entry name" value="Ins_allergen"/>
</dbReference>
<organism evidence="2 3">
    <name type="scientific">Drosophila navojoa</name>
    <name type="common">Fruit fly</name>
    <dbReference type="NCBI Taxonomy" id="7232"/>
    <lineage>
        <taxon>Eukaryota</taxon>
        <taxon>Metazoa</taxon>
        <taxon>Ecdysozoa</taxon>
        <taxon>Arthropoda</taxon>
        <taxon>Hexapoda</taxon>
        <taxon>Insecta</taxon>
        <taxon>Pterygota</taxon>
        <taxon>Neoptera</taxon>
        <taxon>Endopterygota</taxon>
        <taxon>Diptera</taxon>
        <taxon>Brachycera</taxon>
        <taxon>Muscomorpha</taxon>
        <taxon>Ephydroidea</taxon>
        <taxon>Drosophilidae</taxon>
        <taxon>Drosophila</taxon>
    </lineage>
</organism>
<comment type="caution">
    <text evidence="2">The sequence shown here is derived from an EMBL/GenBank/DDBJ whole genome shotgun (WGS) entry which is preliminary data.</text>
</comment>
<dbReference type="OMA" id="MLTIFQW"/>
<dbReference type="AlphaFoldDB" id="A0A484BS24"/>
<feature type="signal peptide" evidence="1">
    <location>
        <begin position="1"/>
        <end position="17"/>
    </location>
</feature>
<dbReference type="Proteomes" id="UP000295192">
    <property type="component" value="Unassembled WGS sequence"/>
</dbReference>
<sequence>MLPLKILVLFGALGCQALLPDPTTTPCPTTPKDSNFGDDSLCPDFQELSGVIEVNTLAELIQAHSQCDAKFRKAISYYNTKRFQLAIQQLQQSEAYVTMLRDLRSAGVDTSDIDNIMDVFECLDQPWPTSPPPPYANKTCDCKQLRGRTFVGDLLAAMPNEDVHNYTAEARAKHNNFGLFADTITSPAFQSRLRTNMLKRDAMRPLRLLRRYGWNVPEMLSAALSILSW</sequence>
<dbReference type="Pfam" id="PF06757">
    <property type="entry name" value="Ins_allergen_rp"/>
    <property type="match status" value="1"/>
</dbReference>
<feature type="chain" id="PRO_5019747905" evidence="1">
    <location>
        <begin position="18"/>
        <end position="229"/>
    </location>
</feature>
<gene>
    <name evidence="2" type="ORF">AWZ03_002059</name>
</gene>
<dbReference type="STRING" id="7232.A0A484BS24"/>
<keyword evidence="1" id="KW-0732">Signal</keyword>
<dbReference type="OrthoDB" id="7882129at2759"/>
<evidence type="ECO:0000256" key="1">
    <source>
        <dbReference type="SAM" id="SignalP"/>
    </source>
</evidence>
<name>A0A484BS24_DRONA</name>
<keyword evidence="3" id="KW-1185">Reference proteome</keyword>
<dbReference type="PANTHER" id="PTHR21163">
    <property type="entry name" value="PROTEIN G12"/>
    <property type="match status" value="1"/>
</dbReference>
<dbReference type="PANTHER" id="PTHR21163:SF0">
    <property type="entry name" value="GH08205P-RELATED"/>
    <property type="match status" value="1"/>
</dbReference>
<reference evidence="2 3" key="1">
    <citation type="journal article" date="2019" name="J. Hered.">
        <title>An Improved Genome Assembly for Drosophila navojoa, the Basal Species in the mojavensis Cluster.</title>
        <authorList>
            <person name="Vanderlinde T."/>
            <person name="Dupim E.G."/>
            <person name="Nazario-Yepiz N.O."/>
            <person name="Carvalho A.B."/>
        </authorList>
    </citation>
    <scope>NUCLEOTIDE SEQUENCE [LARGE SCALE GENOMIC DNA]</scope>
    <source>
        <strain evidence="2">Navoj_Jal97</strain>
        <tissue evidence="2">Whole organism</tissue>
    </source>
</reference>
<evidence type="ECO:0000313" key="2">
    <source>
        <dbReference type="EMBL" id="TDG51599.1"/>
    </source>
</evidence>
<proteinExistence type="predicted"/>
<dbReference type="KEGG" id="dnv:108654844"/>
<protein>
    <submittedName>
        <fullName evidence="2">Uncharacterized protein</fullName>
    </submittedName>
</protein>
<accession>A0A484BS24</accession>